<feature type="non-terminal residue" evidence="4">
    <location>
        <position position="1"/>
    </location>
</feature>
<dbReference type="OrthoDB" id="416217at2759"/>
<dbReference type="InterPro" id="IPR021858">
    <property type="entry name" value="Fun_TF"/>
</dbReference>
<dbReference type="PANTHER" id="PTHR47784:SF7">
    <property type="entry name" value="ZN(II)2CYS6 TRANSCRIPTION FACTOR (EUROFUNG)"/>
    <property type="match status" value="1"/>
</dbReference>
<dbReference type="SUPFAM" id="SSF57701">
    <property type="entry name" value="Zn2/Cys6 DNA-binding domain"/>
    <property type="match status" value="1"/>
</dbReference>
<evidence type="ECO:0000313" key="4">
    <source>
        <dbReference type="EMBL" id="RFU28472.1"/>
    </source>
</evidence>
<comment type="caution">
    <text evidence="4">The sequence shown here is derived from an EMBL/GenBank/DDBJ whole genome shotgun (WGS) entry which is preliminary data.</text>
</comment>
<evidence type="ECO:0000259" key="3">
    <source>
        <dbReference type="PROSITE" id="PS50048"/>
    </source>
</evidence>
<dbReference type="Proteomes" id="UP000258309">
    <property type="component" value="Unassembled WGS sequence"/>
</dbReference>
<dbReference type="Pfam" id="PF00172">
    <property type="entry name" value="Zn_clus"/>
    <property type="match status" value="1"/>
</dbReference>
<protein>
    <recommendedName>
        <fullName evidence="3">Zn(2)-C6 fungal-type domain-containing protein</fullName>
    </recommendedName>
</protein>
<feature type="region of interest" description="Disordered" evidence="2">
    <location>
        <begin position="1"/>
        <end position="30"/>
    </location>
</feature>
<dbReference type="PANTHER" id="PTHR47784">
    <property type="entry name" value="STEROL UPTAKE CONTROL PROTEIN 2"/>
    <property type="match status" value="1"/>
</dbReference>
<gene>
    <name evidence="4" type="ORF">B7463_g7851</name>
</gene>
<dbReference type="GO" id="GO:0001228">
    <property type="term" value="F:DNA-binding transcription activator activity, RNA polymerase II-specific"/>
    <property type="evidence" value="ECO:0007669"/>
    <property type="project" value="TreeGrafter"/>
</dbReference>
<feature type="domain" description="Zn(2)-C6 fungal-type" evidence="3">
    <location>
        <begin position="33"/>
        <end position="63"/>
    </location>
</feature>
<feature type="compositionally biased region" description="Basic residues" evidence="2">
    <location>
        <begin position="21"/>
        <end position="30"/>
    </location>
</feature>
<keyword evidence="1" id="KW-0539">Nucleus</keyword>
<dbReference type="STRING" id="5539.A0A3E2H5J7"/>
<dbReference type="PROSITE" id="PS00463">
    <property type="entry name" value="ZN2_CY6_FUNGAL_1"/>
    <property type="match status" value="1"/>
</dbReference>
<evidence type="ECO:0000313" key="5">
    <source>
        <dbReference type="Proteomes" id="UP000258309"/>
    </source>
</evidence>
<evidence type="ECO:0000256" key="1">
    <source>
        <dbReference type="ARBA" id="ARBA00023242"/>
    </source>
</evidence>
<dbReference type="OMA" id="LECAYPP"/>
<name>A0A3E2H5J7_SCYLI</name>
<dbReference type="AlphaFoldDB" id="A0A3E2H5J7"/>
<dbReference type="InterPro" id="IPR036864">
    <property type="entry name" value="Zn2-C6_fun-type_DNA-bd_sf"/>
</dbReference>
<dbReference type="CDD" id="cd00067">
    <property type="entry name" value="GAL4"/>
    <property type="match status" value="1"/>
</dbReference>
<dbReference type="PRINTS" id="PR00755">
    <property type="entry name" value="AFLATOXINBRP"/>
</dbReference>
<proteinExistence type="predicted"/>
<evidence type="ECO:0000256" key="2">
    <source>
        <dbReference type="SAM" id="MobiDB-lite"/>
    </source>
</evidence>
<dbReference type="Pfam" id="PF11951">
    <property type="entry name" value="Fungal_trans_2"/>
    <property type="match status" value="1"/>
</dbReference>
<dbReference type="EMBL" id="NCSJ02000162">
    <property type="protein sequence ID" value="RFU28472.1"/>
    <property type="molecule type" value="Genomic_DNA"/>
</dbReference>
<feature type="non-terminal residue" evidence="4">
    <location>
        <position position="265"/>
    </location>
</feature>
<organism evidence="4 5">
    <name type="scientific">Scytalidium lignicola</name>
    <name type="common">Hyphomycete</name>
    <dbReference type="NCBI Taxonomy" id="5539"/>
    <lineage>
        <taxon>Eukaryota</taxon>
        <taxon>Fungi</taxon>
        <taxon>Dikarya</taxon>
        <taxon>Ascomycota</taxon>
        <taxon>Pezizomycotina</taxon>
        <taxon>Leotiomycetes</taxon>
        <taxon>Leotiomycetes incertae sedis</taxon>
        <taxon>Scytalidium</taxon>
    </lineage>
</organism>
<accession>A0A3E2H5J7</accession>
<reference evidence="4 5" key="1">
    <citation type="submission" date="2018-05" db="EMBL/GenBank/DDBJ databases">
        <title>Draft genome sequence of Scytalidium lignicola DSM 105466, a ubiquitous saprotrophic fungus.</title>
        <authorList>
            <person name="Buettner E."/>
            <person name="Gebauer A.M."/>
            <person name="Hofrichter M."/>
            <person name="Liers C."/>
            <person name="Kellner H."/>
        </authorList>
    </citation>
    <scope>NUCLEOTIDE SEQUENCE [LARGE SCALE GENOMIC DNA]</scope>
    <source>
        <strain evidence="4 5">DSM 105466</strain>
    </source>
</reference>
<dbReference type="InterPro" id="IPR053157">
    <property type="entry name" value="Sterol_Uptake_Regulator"/>
</dbReference>
<dbReference type="SMART" id="SM00066">
    <property type="entry name" value="GAL4"/>
    <property type="match status" value="1"/>
</dbReference>
<dbReference type="GO" id="GO:0008270">
    <property type="term" value="F:zinc ion binding"/>
    <property type="evidence" value="ECO:0007669"/>
    <property type="project" value="InterPro"/>
</dbReference>
<keyword evidence="5" id="KW-1185">Reference proteome</keyword>
<dbReference type="PROSITE" id="PS50048">
    <property type="entry name" value="ZN2_CY6_FUNGAL_2"/>
    <property type="match status" value="1"/>
</dbReference>
<sequence length="265" mass="29891">MQAPKGLLKNNTTEFDGAHHNNSRKGHKKSRQGCYSCKRRKVKCQETLPSCANCVRNHLECAYPPRKHAKTSTQFVPENTGLLATLHLQSTPVQFSLTDMHFFHHFLMRARPHLPVNCEMAWLSQIPLVAHQYEYLMHAILGLAASHLELLTSVDYRALALSHRLLAIKGSNEAIDKGLRCGNDADALLATCYALTFQSTYMSDGLLDFLQMARGCSVLSNQLMIENLPMSFGKAAKHHFELMKKKNRRVSSDTSGTRSWCRYVS</sequence>
<dbReference type="Gene3D" id="4.10.240.10">
    <property type="entry name" value="Zn(2)-C6 fungal-type DNA-binding domain"/>
    <property type="match status" value="1"/>
</dbReference>
<dbReference type="InterPro" id="IPR001138">
    <property type="entry name" value="Zn2Cys6_DnaBD"/>
</dbReference>